<dbReference type="OMA" id="ACLAECY"/>
<dbReference type="Gene3D" id="1.20.1440.80">
    <property type="entry name" value="Gap junction channel protein cysteine-rich domain"/>
    <property type="match status" value="1"/>
</dbReference>
<feature type="transmembrane region" description="Helical" evidence="6">
    <location>
        <begin position="203"/>
        <end position="227"/>
    </location>
</feature>
<reference evidence="9" key="1">
    <citation type="submission" date="2011-08" db="EMBL/GenBank/DDBJ databases">
        <title>The draft genome of Latimeria chalumnae.</title>
        <authorList>
            <person name="Di Palma F."/>
            <person name="Alfoldi J."/>
            <person name="Johnson J."/>
            <person name="Berlin A."/>
            <person name="Gnerre S."/>
            <person name="Jaffe D."/>
            <person name="MacCallum I."/>
            <person name="Young S."/>
            <person name="Walker B.J."/>
            <person name="Lander E."/>
            <person name="Lindblad-Toh K."/>
        </authorList>
    </citation>
    <scope>NUCLEOTIDE SEQUENCE [LARGE SCALE GENOMIC DNA]</scope>
    <source>
        <strain evidence="9">Wild caught</strain>
    </source>
</reference>
<keyword evidence="2" id="KW-1003">Cell membrane</keyword>
<proteinExistence type="predicted"/>
<dbReference type="STRING" id="7897.ENSLACP00000012311"/>
<feature type="transmembrane region" description="Helical" evidence="6">
    <location>
        <begin position="146"/>
        <end position="167"/>
    </location>
</feature>
<dbReference type="GO" id="GO:0007267">
    <property type="term" value="P:cell-cell signaling"/>
    <property type="evidence" value="ECO:0007669"/>
    <property type="project" value="TreeGrafter"/>
</dbReference>
<evidence type="ECO:0000256" key="2">
    <source>
        <dbReference type="ARBA" id="ARBA00022475"/>
    </source>
</evidence>
<comment type="subcellular location">
    <subcellularLocation>
        <location evidence="1">Cell membrane</location>
        <topology evidence="1">Multi-pass membrane protein</topology>
    </subcellularLocation>
</comment>
<feature type="domain" description="Connexin N-terminal" evidence="7">
    <location>
        <begin position="26"/>
        <end position="225"/>
    </location>
</feature>
<dbReference type="Pfam" id="PF00029">
    <property type="entry name" value="Connexin"/>
    <property type="match status" value="1"/>
</dbReference>
<evidence type="ECO:0000256" key="1">
    <source>
        <dbReference type="ARBA" id="ARBA00004651"/>
    </source>
</evidence>
<dbReference type="Ensembl" id="ENSLACT00000012404.1">
    <property type="protein sequence ID" value="ENSLACP00000012311.1"/>
    <property type="gene ID" value="ENSLACG00000010840.1"/>
</dbReference>
<dbReference type="GO" id="GO:0005243">
    <property type="term" value="F:gap junction channel activity"/>
    <property type="evidence" value="ECO:0007669"/>
    <property type="project" value="TreeGrafter"/>
</dbReference>
<evidence type="ECO:0000256" key="5">
    <source>
        <dbReference type="ARBA" id="ARBA00023136"/>
    </source>
</evidence>
<keyword evidence="5 6" id="KW-0472">Membrane</keyword>
<evidence type="ECO:0000313" key="8">
    <source>
        <dbReference type="Ensembl" id="ENSLACP00000012311.1"/>
    </source>
</evidence>
<evidence type="ECO:0000256" key="4">
    <source>
        <dbReference type="ARBA" id="ARBA00022989"/>
    </source>
</evidence>
<keyword evidence="9" id="KW-1185">Reference proteome</keyword>
<evidence type="ECO:0000256" key="3">
    <source>
        <dbReference type="ARBA" id="ARBA00022692"/>
    </source>
</evidence>
<dbReference type="InterPro" id="IPR038359">
    <property type="entry name" value="Connexin_N_sf"/>
</dbReference>
<dbReference type="GeneTree" id="ENSGT00600000085580"/>
<dbReference type="InterPro" id="IPR013092">
    <property type="entry name" value="Connexin_N"/>
</dbReference>
<reference evidence="8" key="2">
    <citation type="submission" date="2025-08" db="UniProtKB">
        <authorList>
            <consortium name="Ensembl"/>
        </authorList>
    </citation>
    <scope>IDENTIFICATION</scope>
</reference>
<evidence type="ECO:0000256" key="6">
    <source>
        <dbReference type="SAM" id="Phobius"/>
    </source>
</evidence>
<evidence type="ECO:0000313" key="9">
    <source>
        <dbReference type="Proteomes" id="UP000008672"/>
    </source>
</evidence>
<dbReference type="InParanoid" id="H3ARP0"/>
<sequence length="233" mass="25415">MAALAPGLIRILQPGLASVLECHGPAIWYGFLAVRLVALFVADGSWSSIKKDFTCNDTITDFCKGACFNIHFNYPVSALWGFSFVAALLPVILFKMLTNCLSKVPKNPDNSCPEGEAHQIVGSSSNVGLVEKTASKELKNTSASHLPHILSVLLLFSIEGAFLWVLLSVQLPKVSQQTFVCKTPLCPGQLECLIFSQVDKVTAIFTLAFTSVCVFVVGLAHMAYWLLEILKHR</sequence>
<dbReference type="HOGENOM" id="CLU_104008_0_0_1"/>
<dbReference type="PANTHER" id="PTHR11984">
    <property type="entry name" value="CONNEXIN"/>
    <property type="match status" value="1"/>
</dbReference>
<organism evidence="8 9">
    <name type="scientific">Latimeria chalumnae</name>
    <name type="common">Coelacanth</name>
    <dbReference type="NCBI Taxonomy" id="7897"/>
    <lineage>
        <taxon>Eukaryota</taxon>
        <taxon>Metazoa</taxon>
        <taxon>Chordata</taxon>
        <taxon>Craniata</taxon>
        <taxon>Vertebrata</taxon>
        <taxon>Euteleostomi</taxon>
        <taxon>Coelacanthiformes</taxon>
        <taxon>Coelacanthidae</taxon>
        <taxon>Latimeria</taxon>
    </lineage>
</organism>
<name>H3ARP0_LATCH</name>
<protein>
    <recommendedName>
        <fullName evidence="7">Connexin N-terminal domain-containing protein</fullName>
    </recommendedName>
</protein>
<dbReference type="GO" id="GO:0005922">
    <property type="term" value="C:connexin complex"/>
    <property type="evidence" value="ECO:0007669"/>
    <property type="project" value="InterPro"/>
</dbReference>
<dbReference type="PANTHER" id="PTHR11984:SF20">
    <property type="entry name" value="GAP JUNCTION BETA-1 PROTEIN"/>
    <property type="match status" value="1"/>
</dbReference>
<feature type="transmembrane region" description="Helical" evidence="6">
    <location>
        <begin position="78"/>
        <end position="97"/>
    </location>
</feature>
<keyword evidence="3 6" id="KW-0812">Transmembrane</keyword>
<dbReference type="EMBL" id="AFYH01127832">
    <property type="status" value="NOT_ANNOTATED_CDS"/>
    <property type="molecule type" value="Genomic_DNA"/>
</dbReference>
<dbReference type="eggNOG" id="ENOG502S27Y">
    <property type="taxonomic scope" value="Eukaryota"/>
</dbReference>
<reference evidence="8" key="3">
    <citation type="submission" date="2025-09" db="UniProtKB">
        <authorList>
            <consortium name="Ensembl"/>
        </authorList>
    </citation>
    <scope>IDENTIFICATION</scope>
</reference>
<keyword evidence="4 6" id="KW-1133">Transmembrane helix</keyword>
<accession>H3ARP0</accession>
<dbReference type="InterPro" id="IPR000500">
    <property type="entry name" value="Connexin"/>
</dbReference>
<dbReference type="Proteomes" id="UP000008672">
    <property type="component" value="Unassembled WGS sequence"/>
</dbReference>
<dbReference type="AlphaFoldDB" id="H3ARP0"/>
<evidence type="ECO:0000259" key="7">
    <source>
        <dbReference type="Pfam" id="PF00029"/>
    </source>
</evidence>